<evidence type="ECO:0000313" key="2">
    <source>
        <dbReference type="Proteomes" id="UP000697710"/>
    </source>
</evidence>
<dbReference type="Gene3D" id="2.40.160.10">
    <property type="entry name" value="Porin"/>
    <property type="match status" value="1"/>
</dbReference>
<reference evidence="1" key="2">
    <citation type="journal article" date="2021" name="Microbiome">
        <title>Successional dynamics and alternative stable states in a saline activated sludge microbial community over 9 years.</title>
        <authorList>
            <person name="Wang Y."/>
            <person name="Ye J."/>
            <person name="Ju F."/>
            <person name="Liu L."/>
            <person name="Boyd J.A."/>
            <person name="Deng Y."/>
            <person name="Parks D.H."/>
            <person name="Jiang X."/>
            <person name="Yin X."/>
            <person name="Woodcroft B.J."/>
            <person name="Tyson G.W."/>
            <person name="Hugenholtz P."/>
            <person name="Polz M.F."/>
            <person name="Zhang T."/>
        </authorList>
    </citation>
    <scope>NUCLEOTIDE SEQUENCE</scope>
    <source>
        <strain evidence="1">HKST-UBA01</strain>
    </source>
</reference>
<evidence type="ECO:0000313" key="1">
    <source>
        <dbReference type="EMBL" id="MCA9729400.1"/>
    </source>
</evidence>
<proteinExistence type="predicted"/>
<dbReference type="EMBL" id="JAGQHR010000680">
    <property type="protein sequence ID" value="MCA9729400.1"/>
    <property type="molecule type" value="Genomic_DNA"/>
</dbReference>
<protein>
    <submittedName>
        <fullName evidence="1">Uncharacterized protein</fullName>
    </submittedName>
</protein>
<name>A0A956RQW5_UNCEI</name>
<accession>A0A956RQW5</accession>
<dbReference type="InterPro" id="IPR023614">
    <property type="entry name" value="Porin_dom_sf"/>
</dbReference>
<sequence length="381" mass="41801">MTAVESRPTDGRTRGGSSRNAARDHLVITAAAVITLLLVPGLASAARWDWSGSISLDQKVVGMKDSEETTNPGGVVEWALKATVEVSDHVTANAKVCTSCHGLAVDQAYAEIRLHPLVNLEAGRINVPFGDYYLRHDPANDVLPSKPLPYAMGHMVRFRADQFNLGVLPMPYSDQGAALSGNVWIRDAIQTWATIYVVNGFRSPVPRDFLFKNQVGDAAFFDNNDQPSWGGRVGLAQEVASLGASYLAGKYDTDAKYGYEARGLDASLLIRGVQLRAEVVARDTDVFNGERKSTLTKTGFYLQSEVPVTRRIQAVGRFDGLLRKGAPLGSDNDESSGIARWTAGVNVSPSIDYTFRFDYEYWRFTDFHDVRVYHLGVVVAY</sequence>
<reference evidence="1" key="1">
    <citation type="submission" date="2020-04" db="EMBL/GenBank/DDBJ databases">
        <authorList>
            <person name="Zhang T."/>
        </authorList>
    </citation>
    <scope>NUCLEOTIDE SEQUENCE</scope>
    <source>
        <strain evidence="1">HKST-UBA01</strain>
    </source>
</reference>
<dbReference type="AlphaFoldDB" id="A0A956RQW5"/>
<comment type="caution">
    <text evidence="1">The sequence shown here is derived from an EMBL/GenBank/DDBJ whole genome shotgun (WGS) entry which is preliminary data.</text>
</comment>
<gene>
    <name evidence="1" type="ORF">KC729_17060</name>
</gene>
<organism evidence="1 2">
    <name type="scientific">Eiseniibacteriota bacterium</name>
    <dbReference type="NCBI Taxonomy" id="2212470"/>
    <lineage>
        <taxon>Bacteria</taxon>
        <taxon>Candidatus Eiseniibacteriota</taxon>
    </lineage>
</organism>
<dbReference type="Proteomes" id="UP000697710">
    <property type="component" value="Unassembled WGS sequence"/>
</dbReference>
<dbReference type="SUPFAM" id="SSF56935">
    <property type="entry name" value="Porins"/>
    <property type="match status" value="1"/>
</dbReference>